<dbReference type="STRING" id="56857.A0A200PSM3"/>
<protein>
    <submittedName>
        <fullName evidence="3">F-box domain</fullName>
    </submittedName>
</protein>
<dbReference type="Pfam" id="PF07734">
    <property type="entry name" value="FBA_1"/>
    <property type="match status" value="1"/>
</dbReference>
<dbReference type="NCBIfam" id="TIGR01640">
    <property type="entry name" value="F_box_assoc_1"/>
    <property type="match status" value="1"/>
</dbReference>
<dbReference type="InterPro" id="IPR017451">
    <property type="entry name" value="F-box-assoc_interact_dom"/>
</dbReference>
<evidence type="ECO:0000256" key="1">
    <source>
        <dbReference type="SAM" id="MobiDB-lite"/>
    </source>
</evidence>
<dbReference type="InterPro" id="IPR001810">
    <property type="entry name" value="F-box_dom"/>
</dbReference>
<sequence length="443" mass="52000">MSSIIPEEIIIDIFSRLLVKSILRFRCVCKPWCNLFRDPNFVKMHLNYQNKNNFSLMLNHDRSLYSIDFNSSSSSSSTLFHEDKAVKIDHPFKSRERDKYHKVQILSPGEVKILGSCNGLLSIKHNRRDVICIWNPSTKEYKKIPSPPPIEYQSINIFYYKCLFGFGYDCKTEDYKLVRIVIVDDVSQISVYTIRSNSWRSIQTCPYRLYTYYGVRGKLVNGALHWIATRPIEGGSKASSVIVSFNISNERFQEIQLPNCFVHKYPKKMFNMGLLRGSLCLIDNDSVKGQVEIWVMKNYGVIESWTKLFTISQWKNDFKYLRPIQFLKNGEIVFESLFTERRMYRDLVSYERMYKALVSYDPKHERARILNIQGILNEKWFSTETFVGSLVSLNSSTYVGQEQIEEAVENEQISLKRNRGTQIEELSSRKRKKEGKRKRTRRG</sequence>
<evidence type="ECO:0000313" key="4">
    <source>
        <dbReference type="Proteomes" id="UP000195402"/>
    </source>
</evidence>
<name>A0A200PSM3_MACCD</name>
<reference evidence="3 4" key="1">
    <citation type="journal article" date="2017" name="Mol. Plant">
        <title>The Genome of Medicinal Plant Macleaya cordata Provides New Insights into Benzylisoquinoline Alkaloids Metabolism.</title>
        <authorList>
            <person name="Liu X."/>
            <person name="Liu Y."/>
            <person name="Huang P."/>
            <person name="Ma Y."/>
            <person name="Qing Z."/>
            <person name="Tang Q."/>
            <person name="Cao H."/>
            <person name="Cheng P."/>
            <person name="Zheng Y."/>
            <person name="Yuan Z."/>
            <person name="Zhou Y."/>
            <person name="Liu J."/>
            <person name="Tang Z."/>
            <person name="Zhuo Y."/>
            <person name="Zhang Y."/>
            <person name="Yu L."/>
            <person name="Huang J."/>
            <person name="Yang P."/>
            <person name="Peng Q."/>
            <person name="Zhang J."/>
            <person name="Jiang W."/>
            <person name="Zhang Z."/>
            <person name="Lin K."/>
            <person name="Ro D.K."/>
            <person name="Chen X."/>
            <person name="Xiong X."/>
            <person name="Shang Y."/>
            <person name="Huang S."/>
            <person name="Zeng J."/>
        </authorList>
    </citation>
    <scope>NUCLEOTIDE SEQUENCE [LARGE SCALE GENOMIC DNA]</scope>
    <source>
        <strain evidence="4">cv. BLH2017</strain>
        <tissue evidence="3">Root</tissue>
    </source>
</reference>
<gene>
    <name evidence="3" type="ORF">BVC80_1649g17</name>
</gene>
<evidence type="ECO:0000313" key="3">
    <source>
        <dbReference type="EMBL" id="OVA01223.1"/>
    </source>
</evidence>
<keyword evidence="4" id="KW-1185">Reference proteome</keyword>
<dbReference type="InterPro" id="IPR050796">
    <property type="entry name" value="SCF_F-box_component"/>
</dbReference>
<dbReference type="PROSITE" id="PS50181">
    <property type="entry name" value="FBOX"/>
    <property type="match status" value="1"/>
</dbReference>
<dbReference type="Pfam" id="PF00646">
    <property type="entry name" value="F-box"/>
    <property type="match status" value="1"/>
</dbReference>
<evidence type="ECO:0000259" key="2">
    <source>
        <dbReference type="PROSITE" id="PS50181"/>
    </source>
</evidence>
<dbReference type="PANTHER" id="PTHR31672:SF13">
    <property type="entry name" value="F-BOX PROTEIN CPR30-LIKE"/>
    <property type="match status" value="1"/>
</dbReference>
<dbReference type="InParanoid" id="A0A200PSM3"/>
<dbReference type="PANTHER" id="PTHR31672">
    <property type="entry name" value="BNACNNG10540D PROTEIN"/>
    <property type="match status" value="1"/>
</dbReference>
<dbReference type="InterPro" id="IPR006527">
    <property type="entry name" value="F-box-assoc_dom_typ1"/>
</dbReference>
<dbReference type="FunCoup" id="A0A200PSM3">
    <property type="interactions" value="1408"/>
</dbReference>
<organism evidence="3 4">
    <name type="scientific">Macleaya cordata</name>
    <name type="common">Five-seeded plume-poppy</name>
    <name type="synonym">Bocconia cordata</name>
    <dbReference type="NCBI Taxonomy" id="56857"/>
    <lineage>
        <taxon>Eukaryota</taxon>
        <taxon>Viridiplantae</taxon>
        <taxon>Streptophyta</taxon>
        <taxon>Embryophyta</taxon>
        <taxon>Tracheophyta</taxon>
        <taxon>Spermatophyta</taxon>
        <taxon>Magnoliopsida</taxon>
        <taxon>Ranunculales</taxon>
        <taxon>Papaveraceae</taxon>
        <taxon>Papaveroideae</taxon>
        <taxon>Macleaya</taxon>
    </lineage>
</organism>
<dbReference type="Proteomes" id="UP000195402">
    <property type="component" value="Unassembled WGS sequence"/>
</dbReference>
<dbReference type="OrthoDB" id="1932945at2759"/>
<dbReference type="InterPro" id="IPR011043">
    <property type="entry name" value="Gal_Oxase/kelch_b-propeller"/>
</dbReference>
<dbReference type="SUPFAM" id="SSF50965">
    <property type="entry name" value="Galactose oxidase, central domain"/>
    <property type="match status" value="1"/>
</dbReference>
<dbReference type="AlphaFoldDB" id="A0A200PSM3"/>
<feature type="domain" description="F-box" evidence="2">
    <location>
        <begin position="1"/>
        <end position="44"/>
    </location>
</feature>
<accession>A0A200PSM3</accession>
<dbReference type="SUPFAM" id="SSF81383">
    <property type="entry name" value="F-box domain"/>
    <property type="match status" value="1"/>
</dbReference>
<dbReference type="SMART" id="SM00256">
    <property type="entry name" value="FBOX"/>
    <property type="match status" value="1"/>
</dbReference>
<comment type="caution">
    <text evidence="3">The sequence shown here is derived from an EMBL/GenBank/DDBJ whole genome shotgun (WGS) entry which is preliminary data.</text>
</comment>
<dbReference type="OMA" id="EEREWEC"/>
<dbReference type="EMBL" id="MVGT01004153">
    <property type="protein sequence ID" value="OVA01223.1"/>
    <property type="molecule type" value="Genomic_DNA"/>
</dbReference>
<proteinExistence type="predicted"/>
<feature type="compositionally biased region" description="Basic residues" evidence="1">
    <location>
        <begin position="429"/>
        <end position="443"/>
    </location>
</feature>
<dbReference type="InterPro" id="IPR036047">
    <property type="entry name" value="F-box-like_dom_sf"/>
</dbReference>
<feature type="region of interest" description="Disordered" evidence="1">
    <location>
        <begin position="419"/>
        <end position="443"/>
    </location>
</feature>
<dbReference type="Gene3D" id="1.20.1280.50">
    <property type="match status" value="1"/>
</dbReference>